<feature type="signal peptide" evidence="1">
    <location>
        <begin position="1"/>
        <end position="34"/>
    </location>
</feature>
<dbReference type="EMBL" id="AUXT01000162">
    <property type="protein sequence ID" value="KZN46949.1"/>
    <property type="molecule type" value="Genomic_DNA"/>
</dbReference>
<protein>
    <recommendedName>
        <fullName evidence="4">Methylamine utilization protein</fullName>
    </recommendedName>
</protein>
<organism evidence="2 3">
    <name type="scientific">Pseudoalteromonas luteoviolacea NCIMB 1942</name>
    <dbReference type="NCBI Taxonomy" id="1365253"/>
    <lineage>
        <taxon>Bacteria</taxon>
        <taxon>Pseudomonadati</taxon>
        <taxon>Pseudomonadota</taxon>
        <taxon>Gammaproteobacteria</taxon>
        <taxon>Alteromonadales</taxon>
        <taxon>Pseudoalteromonadaceae</taxon>
        <taxon>Pseudoalteromonas</taxon>
    </lineage>
</organism>
<gene>
    <name evidence="2" type="ORF">N482_11085</name>
</gene>
<accession>A0A167BVJ5</accession>
<evidence type="ECO:0000313" key="2">
    <source>
        <dbReference type="EMBL" id="KZN46949.1"/>
    </source>
</evidence>
<evidence type="ECO:0000313" key="3">
    <source>
        <dbReference type="Proteomes" id="UP000076587"/>
    </source>
</evidence>
<dbReference type="PATRIC" id="fig|1365253.3.peg.2731"/>
<dbReference type="InterPro" id="IPR008972">
    <property type="entry name" value="Cupredoxin"/>
</dbReference>
<proteinExistence type="predicted"/>
<evidence type="ECO:0008006" key="4">
    <source>
        <dbReference type="Google" id="ProtNLM"/>
    </source>
</evidence>
<keyword evidence="1" id="KW-0732">Signal</keyword>
<dbReference type="Gene3D" id="2.60.40.420">
    <property type="entry name" value="Cupredoxins - blue copper proteins"/>
    <property type="match status" value="1"/>
</dbReference>
<comment type="caution">
    <text evidence="2">The sequence shown here is derived from an EMBL/GenBank/DDBJ whole genome shotgun (WGS) entry which is preliminary data.</text>
</comment>
<evidence type="ECO:0000256" key="1">
    <source>
        <dbReference type="SAM" id="SignalP"/>
    </source>
</evidence>
<name>A0A167BVJ5_9GAMM</name>
<sequence>MQRQQQVKIPTKQNRKRRALSALALGGVFSVVGATSMAAKAVTINVTDESGQPVNGAVVWFEGVQLTKQSAVTQLDYKMGQRDRSFTPHILVVPKGAQVSFPNYDSILHHVYSFSAAQPFEFKLYRDNPQALTFANTGVVELGCNIHDWMLGYILVVDSTHFAITDDKGVAEVTLAKPLAQDVTINVWHEGFANLDQPESMKMVKLKTNQTLTYQLNQSLFKPKEDFSDEFDDYE</sequence>
<dbReference type="RefSeq" id="WP_231100856.1">
    <property type="nucleotide sequence ID" value="NZ_AUXT01000162.1"/>
</dbReference>
<feature type="chain" id="PRO_5007884417" description="Methylamine utilization protein" evidence="1">
    <location>
        <begin position="35"/>
        <end position="235"/>
    </location>
</feature>
<dbReference type="SUPFAM" id="SSF49503">
    <property type="entry name" value="Cupredoxins"/>
    <property type="match status" value="1"/>
</dbReference>
<reference evidence="2 3" key="1">
    <citation type="submission" date="2013-07" db="EMBL/GenBank/DDBJ databases">
        <title>Comparative Genomic and Metabolomic Analysis of Twelve Strains of Pseudoalteromonas luteoviolacea.</title>
        <authorList>
            <person name="Vynne N.G."/>
            <person name="Mansson M."/>
            <person name="Gram L."/>
        </authorList>
    </citation>
    <scope>NUCLEOTIDE SEQUENCE [LARGE SCALE GENOMIC DNA]</scope>
    <source>
        <strain evidence="2 3">NCIMB 1942</strain>
    </source>
</reference>
<dbReference type="Proteomes" id="UP000076587">
    <property type="component" value="Unassembled WGS sequence"/>
</dbReference>
<dbReference type="AlphaFoldDB" id="A0A167BVJ5"/>